<keyword evidence="1" id="KW-0282">Flagellum</keyword>
<dbReference type="EMBL" id="JACCEM010000021">
    <property type="protein sequence ID" value="NYT51936.1"/>
    <property type="molecule type" value="Genomic_DNA"/>
</dbReference>
<keyword evidence="1" id="KW-0966">Cell projection</keyword>
<evidence type="ECO:0000313" key="1">
    <source>
        <dbReference type="EMBL" id="NYT51936.1"/>
    </source>
</evidence>
<feature type="non-terminal residue" evidence="1">
    <location>
        <position position="60"/>
    </location>
</feature>
<dbReference type="Proteomes" id="UP000559809">
    <property type="component" value="Unassembled WGS sequence"/>
</dbReference>
<keyword evidence="1" id="KW-0969">Cilium</keyword>
<keyword evidence="2" id="KW-1185">Reference proteome</keyword>
<evidence type="ECO:0000313" key="2">
    <source>
        <dbReference type="Proteomes" id="UP000559809"/>
    </source>
</evidence>
<proteinExistence type="predicted"/>
<name>A0A853GAY2_9BURK</name>
<accession>A0A853GAY2</accession>
<dbReference type="AlphaFoldDB" id="A0A853GAY2"/>
<protein>
    <submittedName>
        <fullName evidence="1">Flagellar motor switch protein FliN</fullName>
    </submittedName>
</protein>
<gene>
    <name evidence="1" type="ORF">H0A72_21740</name>
</gene>
<reference evidence="1 2" key="1">
    <citation type="submission" date="2020-07" db="EMBL/GenBank/DDBJ databases">
        <title>Taxonomic revisions and descriptions of new bacterial species based on genomic comparisons in the high-G+C-content subgroup of the family Alcaligenaceae.</title>
        <authorList>
            <person name="Szabo A."/>
            <person name="Felfoldi T."/>
        </authorList>
    </citation>
    <scope>NUCLEOTIDE SEQUENCE [LARGE SCALE GENOMIC DNA]</scope>
    <source>
        <strain evidence="1 2">LMG 24012</strain>
    </source>
</reference>
<sequence>MIDPDKDLDKDGEIGQNLDDDWAAALAEQTAHTQSTQADGLADAADDWAAALAEQTAATA</sequence>
<comment type="caution">
    <text evidence="1">The sequence shown here is derived from an EMBL/GenBank/DDBJ whole genome shotgun (WGS) entry which is preliminary data.</text>
</comment>
<organism evidence="1 2">
    <name type="scientific">Parapusillimonas granuli</name>
    <dbReference type="NCBI Taxonomy" id="380911"/>
    <lineage>
        <taxon>Bacteria</taxon>
        <taxon>Pseudomonadati</taxon>
        <taxon>Pseudomonadota</taxon>
        <taxon>Betaproteobacteria</taxon>
        <taxon>Burkholderiales</taxon>
        <taxon>Alcaligenaceae</taxon>
        <taxon>Parapusillimonas</taxon>
    </lineage>
</organism>